<protein>
    <submittedName>
        <fullName evidence="2">Uncharacterized protein</fullName>
    </submittedName>
</protein>
<evidence type="ECO:0000313" key="2">
    <source>
        <dbReference type="EMBL" id="KAK3087072.1"/>
    </source>
</evidence>
<keyword evidence="1" id="KW-1133">Transmembrane helix</keyword>
<accession>A0AA89BLK4</accession>
<sequence>MLDNEKQTPDSTRLTVKVTMASTAIFVILWFPVVCLVLKMHVCAALKIRFCYTTELDYLATYTCGMTSSYIKQLPWFLLPDMRTSATELVQCTSSAFVRKFNDVRTYFSKGPLIVEWPTKEQMEEKNEEK</sequence>
<proteinExistence type="predicted"/>
<name>A0AA89BLK4_PINIB</name>
<dbReference type="Proteomes" id="UP001186944">
    <property type="component" value="Unassembled WGS sequence"/>
</dbReference>
<dbReference type="AlphaFoldDB" id="A0AA89BLK4"/>
<evidence type="ECO:0000256" key="1">
    <source>
        <dbReference type="SAM" id="Phobius"/>
    </source>
</evidence>
<keyword evidence="3" id="KW-1185">Reference proteome</keyword>
<comment type="caution">
    <text evidence="2">The sequence shown here is derived from an EMBL/GenBank/DDBJ whole genome shotgun (WGS) entry which is preliminary data.</text>
</comment>
<reference evidence="2" key="1">
    <citation type="submission" date="2019-08" db="EMBL/GenBank/DDBJ databases">
        <title>The improved chromosome-level genome for the pearl oyster Pinctada fucata martensii using PacBio sequencing and Hi-C.</title>
        <authorList>
            <person name="Zheng Z."/>
        </authorList>
    </citation>
    <scope>NUCLEOTIDE SEQUENCE</scope>
    <source>
        <strain evidence="2">ZZ-2019</strain>
        <tissue evidence="2">Adductor muscle</tissue>
    </source>
</reference>
<evidence type="ECO:0000313" key="3">
    <source>
        <dbReference type="Proteomes" id="UP001186944"/>
    </source>
</evidence>
<keyword evidence="1" id="KW-0812">Transmembrane</keyword>
<dbReference type="EMBL" id="VSWD01000011">
    <property type="protein sequence ID" value="KAK3087072.1"/>
    <property type="molecule type" value="Genomic_DNA"/>
</dbReference>
<feature type="transmembrane region" description="Helical" evidence="1">
    <location>
        <begin position="20"/>
        <end position="38"/>
    </location>
</feature>
<organism evidence="2 3">
    <name type="scientific">Pinctada imbricata</name>
    <name type="common">Atlantic pearl-oyster</name>
    <name type="synonym">Pinctada martensii</name>
    <dbReference type="NCBI Taxonomy" id="66713"/>
    <lineage>
        <taxon>Eukaryota</taxon>
        <taxon>Metazoa</taxon>
        <taxon>Spiralia</taxon>
        <taxon>Lophotrochozoa</taxon>
        <taxon>Mollusca</taxon>
        <taxon>Bivalvia</taxon>
        <taxon>Autobranchia</taxon>
        <taxon>Pteriomorphia</taxon>
        <taxon>Pterioida</taxon>
        <taxon>Pterioidea</taxon>
        <taxon>Pteriidae</taxon>
        <taxon>Pinctada</taxon>
    </lineage>
</organism>
<keyword evidence="1" id="KW-0472">Membrane</keyword>
<gene>
    <name evidence="2" type="ORF">FSP39_001264</name>
</gene>